<feature type="transmembrane region" description="Helical" evidence="9">
    <location>
        <begin position="142"/>
        <end position="165"/>
    </location>
</feature>
<dbReference type="RefSeq" id="XP_020903925.1">
    <property type="nucleotide sequence ID" value="XM_021048266.2"/>
</dbReference>
<dbReference type="GO" id="GO:0016020">
    <property type="term" value="C:membrane"/>
    <property type="evidence" value="ECO:0007669"/>
    <property type="project" value="UniProtKB-SubCell"/>
</dbReference>
<keyword evidence="7 8" id="KW-0807">Transducer</keyword>
<evidence type="ECO:0000256" key="3">
    <source>
        <dbReference type="ARBA" id="ARBA00022989"/>
    </source>
</evidence>
<keyword evidence="3 9" id="KW-1133">Transmembrane helix</keyword>
<proteinExistence type="inferred from homology"/>
<feature type="transmembrane region" description="Helical" evidence="9">
    <location>
        <begin position="100"/>
        <end position="121"/>
    </location>
</feature>
<feature type="transmembrane region" description="Helical" evidence="9">
    <location>
        <begin position="290"/>
        <end position="314"/>
    </location>
</feature>
<evidence type="ECO:0000256" key="6">
    <source>
        <dbReference type="ARBA" id="ARBA00023170"/>
    </source>
</evidence>
<dbReference type="PANTHER" id="PTHR24243:SF208">
    <property type="entry name" value="PYROKININ-1 RECEPTOR"/>
    <property type="match status" value="1"/>
</dbReference>
<feature type="transmembrane region" description="Helical" evidence="9">
    <location>
        <begin position="28"/>
        <end position="50"/>
    </location>
</feature>
<dbReference type="Pfam" id="PF00001">
    <property type="entry name" value="7tm_1"/>
    <property type="match status" value="1"/>
</dbReference>
<evidence type="ECO:0000256" key="8">
    <source>
        <dbReference type="RuleBase" id="RU000688"/>
    </source>
</evidence>
<evidence type="ECO:0000256" key="1">
    <source>
        <dbReference type="ARBA" id="ARBA00004141"/>
    </source>
</evidence>
<sequence length="362" mass="41925">MSNLSANISTNTTLGWPPYVHEPHLLRIIRLIFVSLLAILGLLGNLWVAIKVSKRRSPLSSYICNLAVADMGVLALSFPIAIIKEQMPTNWPLGSFFCQYLYPLTEVFHGASIWSIAAIAAERYHGMKIRTPSKNNGKRTHVWYILAVIWFSSFTFTSLPLFFFVKYQKVDQGKFCIVVWPKSMQVVYAVILSLLWYLLPLTVVLFTYIYISSLLRSSTTFHRQSLKHLKHTPLSFRLSATETRRMKENKRALKILTPMVLVFTITMLPLNTLRVVLSLRPELTMWKYFLVVYNLSVIAITVNSAADPLIYFIVTNNFLPNSFCQVFKWLKCFRDVDTRSQVLQRRKNCMETMQLQRFDTRD</sequence>
<feature type="transmembrane region" description="Helical" evidence="9">
    <location>
        <begin position="252"/>
        <end position="270"/>
    </location>
</feature>
<dbReference type="EnsemblMetazoa" id="XM_021048266.2">
    <property type="protein sequence ID" value="XP_020903925.1"/>
    <property type="gene ID" value="LOC110242306"/>
</dbReference>
<dbReference type="OrthoDB" id="5971104at2759"/>
<name>A0A913XG87_EXADI</name>
<evidence type="ECO:0000256" key="7">
    <source>
        <dbReference type="ARBA" id="ARBA00023224"/>
    </source>
</evidence>
<keyword evidence="5 9" id="KW-0472">Membrane</keyword>
<organism evidence="11 12">
    <name type="scientific">Exaiptasia diaphana</name>
    <name type="common">Tropical sea anemone</name>
    <name type="synonym">Aiptasia pulchella</name>
    <dbReference type="NCBI Taxonomy" id="2652724"/>
    <lineage>
        <taxon>Eukaryota</taxon>
        <taxon>Metazoa</taxon>
        <taxon>Cnidaria</taxon>
        <taxon>Anthozoa</taxon>
        <taxon>Hexacorallia</taxon>
        <taxon>Actiniaria</taxon>
        <taxon>Aiptasiidae</taxon>
        <taxon>Exaiptasia</taxon>
    </lineage>
</organism>
<evidence type="ECO:0000313" key="12">
    <source>
        <dbReference type="Proteomes" id="UP000887567"/>
    </source>
</evidence>
<dbReference type="Proteomes" id="UP000887567">
    <property type="component" value="Unplaced"/>
</dbReference>
<comment type="subcellular location">
    <subcellularLocation>
        <location evidence="1">Membrane</location>
        <topology evidence="1">Multi-pass membrane protein</topology>
    </subcellularLocation>
</comment>
<evidence type="ECO:0000256" key="2">
    <source>
        <dbReference type="ARBA" id="ARBA00022692"/>
    </source>
</evidence>
<feature type="transmembrane region" description="Helical" evidence="9">
    <location>
        <begin position="62"/>
        <end position="80"/>
    </location>
</feature>
<dbReference type="OMA" id="TETRRMK"/>
<dbReference type="SUPFAM" id="SSF81321">
    <property type="entry name" value="Family A G protein-coupled receptor-like"/>
    <property type="match status" value="1"/>
</dbReference>
<comment type="similarity">
    <text evidence="8">Belongs to the G-protein coupled receptor 1 family.</text>
</comment>
<dbReference type="PROSITE" id="PS00237">
    <property type="entry name" value="G_PROTEIN_RECEP_F1_1"/>
    <property type="match status" value="1"/>
</dbReference>
<dbReference type="InterPro" id="IPR017452">
    <property type="entry name" value="GPCR_Rhodpsn_7TM"/>
</dbReference>
<dbReference type="GeneID" id="110242306"/>
<keyword evidence="6 8" id="KW-0675">Receptor</keyword>
<dbReference type="PANTHER" id="PTHR24243">
    <property type="entry name" value="G-PROTEIN COUPLED RECEPTOR"/>
    <property type="match status" value="1"/>
</dbReference>
<dbReference type="Gene3D" id="1.20.1070.10">
    <property type="entry name" value="Rhodopsin 7-helix transmembrane proteins"/>
    <property type="match status" value="1"/>
</dbReference>
<dbReference type="GO" id="GO:0004930">
    <property type="term" value="F:G protein-coupled receptor activity"/>
    <property type="evidence" value="ECO:0007669"/>
    <property type="project" value="UniProtKB-KW"/>
</dbReference>
<evidence type="ECO:0000259" key="10">
    <source>
        <dbReference type="PROSITE" id="PS50262"/>
    </source>
</evidence>
<keyword evidence="12" id="KW-1185">Reference proteome</keyword>
<dbReference type="PRINTS" id="PR00237">
    <property type="entry name" value="GPCRRHODOPSN"/>
</dbReference>
<dbReference type="InterPro" id="IPR000276">
    <property type="entry name" value="GPCR_Rhodpsn"/>
</dbReference>
<feature type="transmembrane region" description="Helical" evidence="9">
    <location>
        <begin position="185"/>
        <end position="211"/>
    </location>
</feature>
<dbReference type="KEGG" id="epa:110242306"/>
<reference evidence="11" key="1">
    <citation type="submission" date="2022-11" db="UniProtKB">
        <authorList>
            <consortium name="EnsemblMetazoa"/>
        </authorList>
    </citation>
    <scope>IDENTIFICATION</scope>
</reference>
<protein>
    <recommendedName>
        <fullName evidence="10">G-protein coupled receptors family 1 profile domain-containing protein</fullName>
    </recommendedName>
</protein>
<evidence type="ECO:0000256" key="5">
    <source>
        <dbReference type="ARBA" id="ARBA00023136"/>
    </source>
</evidence>
<keyword evidence="4 8" id="KW-0297">G-protein coupled receptor</keyword>
<dbReference type="PROSITE" id="PS50262">
    <property type="entry name" value="G_PROTEIN_RECEP_F1_2"/>
    <property type="match status" value="1"/>
</dbReference>
<dbReference type="CDD" id="cd00637">
    <property type="entry name" value="7tm_classA_rhodopsin-like"/>
    <property type="match status" value="1"/>
</dbReference>
<keyword evidence="2 8" id="KW-0812">Transmembrane</keyword>
<evidence type="ECO:0000256" key="4">
    <source>
        <dbReference type="ARBA" id="ARBA00023040"/>
    </source>
</evidence>
<dbReference type="AlphaFoldDB" id="A0A913XG87"/>
<feature type="domain" description="G-protein coupled receptors family 1 profile" evidence="10">
    <location>
        <begin position="41"/>
        <end position="311"/>
    </location>
</feature>
<accession>A0A913XG87</accession>
<evidence type="ECO:0000256" key="9">
    <source>
        <dbReference type="SAM" id="Phobius"/>
    </source>
</evidence>
<evidence type="ECO:0000313" key="11">
    <source>
        <dbReference type="EnsemblMetazoa" id="XP_020903925.1"/>
    </source>
</evidence>